<dbReference type="AlphaFoldDB" id="A0A5B9SY32"/>
<name>A0A5B9SY32_ECOLX</name>
<dbReference type="EMBL" id="MK878524">
    <property type="protein sequence ID" value="QEG96023.1"/>
    <property type="molecule type" value="Genomic_DNA"/>
</dbReference>
<proteinExistence type="predicted"/>
<organism evidence="1">
    <name type="scientific">Escherichia coli</name>
    <dbReference type="NCBI Taxonomy" id="562"/>
    <lineage>
        <taxon>Bacteria</taxon>
        <taxon>Pseudomonadati</taxon>
        <taxon>Pseudomonadota</taxon>
        <taxon>Gammaproteobacteria</taxon>
        <taxon>Enterobacterales</taxon>
        <taxon>Enterobacteriaceae</taxon>
        <taxon>Escherichia</taxon>
    </lineage>
</organism>
<protein>
    <submittedName>
        <fullName evidence="1">Uncharacterized protein</fullName>
    </submittedName>
</protein>
<sequence>MLKPMDPPPEMVAASIQERRGDTAALTLLQDVGVNPSSSNRILFQTIMPQGKYSFASYFLTFSSNESEADGSGSFCTELSDTIRVCSTVAKRKM</sequence>
<gene>
    <name evidence="2" type="ORF">EC0315J-ColB-ColM_00086</name>
    <name evidence="1" type="ORF">EC0638J-ColB-ColM_00137</name>
</gene>
<evidence type="ECO:0000313" key="1">
    <source>
        <dbReference type="EMBL" id="QEG95525.1"/>
    </source>
</evidence>
<accession>A0A5B9SY32</accession>
<evidence type="ECO:0000313" key="2">
    <source>
        <dbReference type="EMBL" id="QEG96023.1"/>
    </source>
</evidence>
<dbReference type="EMBL" id="MK878517">
    <property type="protein sequence ID" value="QEG95525.1"/>
    <property type="molecule type" value="Genomic_DNA"/>
</dbReference>
<reference evidence="1" key="1">
    <citation type="submission" date="2019-05" db="EMBL/GenBank/DDBJ databases">
        <title>Bacteriocin occurrence and activity in Escherichia coli isolated from bovines and wastewater.</title>
        <authorList>
            <person name="Cameron A."/>
            <person name="Zaheer R."/>
            <person name="Barbieri R."/>
            <person name="McAllister T.A."/>
        </authorList>
    </citation>
    <scope>NUCLEOTIDE SEQUENCE</scope>
    <source>
        <strain evidence="2">0315J</strain>
        <strain evidence="1">0638J</strain>
    </source>
</reference>